<comment type="caution">
    <text evidence="3">The sequence shown here is derived from an EMBL/GenBank/DDBJ whole genome shotgun (WGS) entry which is preliminary data.</text>
</comment>
<dbReference type="InterPro" id="IPR053185">
    <property type="entry name" value="SET_domain_protein"/>
</dbReference>
<evidence type="ECO:0000313" key="3">
    <source>
        <dbReference type="EMBL" id="KAK0610998.1"/>
    </source>
</evidence>
<keyword evidence="1" id="KW-0732">Signal</keyword>
<dbReference type="AlphaFoldDB" id="A0AA39U2C0"/>
<organism evidence="3 4">
    <name type="scientific">Immersiella caudata</name>
    <dbReference type="NCBI Taxonomy" id="314043"/>
    <lineage>
        <taxon>Eukaryota</taxon>
        <taxon>Fungi</taxon>
        <taxon>Dikarya</taxon>
        <taxon>Ascomycota</taxon>
        <taxon>Pezizomycotina</taxon>
        <taxon>Sordariomycetes</taxon>
        <taxon>Sordariomycetidae</taxon>
        <taxon>Sordariales</taxon>
        <taxon>Lasiosphaeriaceae</taxon>
        <taxon>Immersiella</taxon>
    </lineage>
</organism>
<sequence length="430" mass="47659">MVSNKRTAGESRGTGLGPSRRLLLSLLVRALPAGAAQSQCSAAVPPVLRHPILDASAVCSPLVDDTTRPTPADYSPWTHAPICENSTADDKKKYCVYTNSRHGHSGISLLTRPEIAADSVSIVDEYLNLRSNQSVPYKIVDIPGKGKGVVATRLIKRYEPIMMDYSVLLIDMGFATEVPAKKGYRLLHAAVDWLEDPDSVLTLGQSNGLAQDPIENVLRTNGFHTMLGGGQHMALYPLVSRINHACKPNAYNRFGLNSLQVVVVAAARDIQPGEEITISCPCTNTPVDITLGKTTPERIQSLKLWSFDCTCDLCTAPAPERAASDARRAKIDDLRDQAIAAFQAGKPYQALRLTRQVINLLPTEELFPVYAEQYENMARIYFVLRDKENAVKWAKQSLDTLVEQGYLDRVRPEHFIRMWQKFHEEEGGRY</sequence>
<feature type="signal peptide" evidence="1">
    <location>
        <begin position="1"/>
        <end position="38"/>
    </location>
</feature>
<protein>
    <recommendedName>
        <fullName evidence="2">SET domain-containing protein</fullName>
    </recommendedName>
</protein>
<dbReference type="PROSITE" id="PS50280">
    <property type="entry name" value="SET"/>
    <property type="match status" value="1"/>
</dbReference>
<dbReference type="PANTHER" id="PTHR47332:SF6">
    <property type="entry name" value="SET DOMAIN-CONTAINING PROTEIN"/>
    <property type="match status" value="1"/>
</dbReference>
<evidence type="ECO:0000256" key="1">
    <source>
        <dbReference type="SAM" id="SignalP"/>
    </source>
</evidence>
<dbReference type="InterPro" id="IPR001214">
    <property type="entry name" value="SET_dom"/>
</dbReference>
<gene>
    <name evidence="3" type="ORF">B0T14DRAFT_441304</name>
</gene>
<dbReference type="InterPro" id="IPR011990">
    <property type="entry name" value="TPR-like_helical_dom_sf"/>
</dbReference>
<keyword evidence="4" id="KW-1185">Reference proteome</keyword>
<evidence type="ECO:0000259" key="2">
    <source>
        <dbReference type="PROSITE" id="PS50280"/>
    </source>
</evidence>
<name>A0AA39U2C0_9PEZI</name>
<feature type="domain" description="SET" evidence="2">
    <location>
        <begin position="135"/>
        <end position="281"/>
    </location>
</feature>
<dbReference type="CDD" id="cd20071">
    <property type="entry name" value="SET_SMYD"/>
    <property type="match status" value="1"/>
</dbReference>
<dbReference type="PANTHER" id="PTHR47332">
    <property type="entry name" value="SET DOMAIN-CONTAINING PROTEIN 5"/>
    <property type="match status" value="1"/>
</dbReference>
<feature type="chain" id="PRO_5041467594" description="SET domain-containing protein" evidence="1">
    <location>
        <begin position="39"/>
        <end position="430"/>
    </location>
</feature>
<reference evidence="3" key="1">
    <citation type="submission" date="2023-06" db="EMBL/GenBank/DDBJ databases">
        <title>Genome-scale phylogeny and comparative genomics of the fungal order Sordariales.</title>
        <authorList>
            <consortium name="Lawrence Berkeley National Laboratory"/>
            <person name="Hensen N."/>
            <person name="Bonometti L."/>
            <person name="Westerberg I."/>
            <person name="Brannstrom I.O."/>
            <person name="Guillou S."/>
            <person name="Cros-Aarteil S."/>
            <person name="Calhoun S."/>
            <person name="Haridas S."/>
            <person name="Kuo A."/>
            <person name="Mondo S."/>
            <person name="Pangilinan J."/>
            <person name="Riley R."/>
            <person name="Labutti K."/>
            <person name="Andreopoulos B."/>
            <person name="Lipzen A."/>
            <person name="Chen C."/>
            <person name="Yanf M."/>
            <person name="Daum C."/>
            <person name="Ng V."/>
            <person name="Clum A."/>
            <person name="Steindorff A."/>
            <person name="Ohm R."/>
            <person name="Martin F."/>
            <person name="Silar P."/>
            <person name="Natvig D."/>
            <person name="Lalanne C."/>
            <person name="Gautier V."/>
            <person name="Ament-Velasquez S.L."/>
            <person name="Kruys A."/>
            <person name="Hutchinson M.I."/>
            <person name="Powell A.J."/>
            <person name="Barry K."/>
            <person name="Miller A.N."/>
            <person name="Grigoriev I.V."/>
            <person name="Debuchy R."/>
            <person name="Gladieux P."/>
            <person name="Thoren M.H."/>
            <person name="Johannesson H."/>
        </authorList>
    </citation>
    <scope>NUCLEOTIDE SEQUENCE</scope>
    <source>
        <strain evidence="3">CBS 606.72</strain>
    </source>
</reference>
<dbReference type="EMBL" id="JAULSU010000007">
    <property type="protein sequence ID" value="KAK0610998.1"/>
    <property type="molecule type" value="Genomic_DNA"/>
</dbReference>
<dbReference type="Gene3D" id="1.25.40.10">
    <property type="entry name" value="Tetratricopeptide repeat domain"/>
    <property type="match status" value="1"/>
</dbReference>
<proteinExistence type="predicted"/>
<accession>A0AA39U2C0</accession>
<dbReference type="Proteomes" id="UP001175000">
    <property type="component" value="Unassembled WGS sequence"/>
</dbReference>
<dbReference type="InterPro" id="IPR046341">
    <property type="entry name" value="SET_dom_sf"/>
</dbReference>
<dbReference type="Pfam" id="PF00856">
    <property type="entry name" value="SET"/>
    <property type="match status" value="1"/>
</dbReference>
<dbReference type="SUPFAM" id="SSF48452">
    <property type="entry name" value="TPR-like"/>
    <property type="match status" value="1"/>
</dbReference>
<dbReference type="Gene3D" id="2.170.270.10">
    <property type="entry name" value="SET domain"/>
    <property type="match status" value="1"/>
</dbReference>
<evidence type="ECO:0000313" key="4">
    <source>
        <dbReference type="Proteomes" id="UP001175000"/>
    </source>
</evidence>
<dbReference type="SUPFAM" id="SSF82199">
    <property type="entry name" value="SET domain"/>
    <property type="match status" value="1"/>
</dbReference>